<evidence type="ECO:0000313" key="19">
    <source>
        <dbReference type="Proteomes" id="UP000016887"/>
    </source>
</evidence>
<protein>
    <recommendedName>
        <fullName evidence="4 16">Riboflavin kinase</fullName>
        <shortName evidence="16">RFK</shortName>
        <ecNumber evidence="3 16">2.7.1.161</ecNumber>
    </recommendedName>
    <alternativeName>
        <fullName evidence="13 16">CTP-dependent riboflavin kinase</fullName>
    </alternativeName>
    <alternativeName>
        <fullName evidence="14 16">CTP:riboflavin 5'-phosphotransferase</fullName>
    </alternativeName>
    <alternativeName>
        <fullName evidence="12 16">Flavokinase</fullName>
    </alternativeName>
</protein>
<feature type="binding site" evidence="16">
    <location>
        <position position="106"/>
    </location>
    <ligand>
        <name>FMN</name>
        <dbReference type="ChEBI" id="CHEBI:58210"/>
    </ligand>
</feature>
<evidence type="ECO:0000256" key="3">
    <source>
        <dbReference type="ARBA" id="ARBA00011987"/>
    </source>
</evidence>
<evidence type="ECO:0000256" key="12">
    <source>
        <dbReference type="ARBA" id="ARBA00029789"/>
    </source>
</evidence>
<keyword evidence="8 16" id="KW-0479">Metal-binding</keyword>
<dbReference type="InterPro" id="IPR023602">
    <property type="entry name" value="Riboflavin_kinase_CTP-dep"/>
</dbReference>
<dbReference type="GO" id="GO:0009231">
    <property type="term" value="P:riboflavin biosynthetic process"/>
    <property type="evidence" value="ECO:0007669"/>
    <property type="project" value="InterPro"/>
</dbReference>
<feature type="binding site" evidence="16">
    <location>
        <position position="98"/>
    </location>
    <ligand>
        <name>FMN</name>
        <dbReference type="ChEBI" id="CHEBI:58210"/>
    </ligand>
</feature>
<keyword evidence="5 16" id="KW-0285">Flavoprotein</keyword>
<evidence type="ECO:0000256" key="9">
    <source>
        <dbReference type="ARBA" id="ARBA00022741"/>
    </source>
</evidence>
<feature type="binding site" evidence="16">
    <location>
        <position position="40"/>
    </location>
    <ligand>
        <name>Mg(2+)</name>
        <dbReference type="ChEBI" id="CHEBI:18420"/>
    </ligand>
</feature>
<keyword evidence="7 16" id="KW-0808">Transferase</keyword>
<dbReference type="GO" id="GO:0008531">
    <property type="term" value="F:riboflavin kinase activity"/>
    <property type="evidence" value="ECO:0007669"/>
    <property type="project" value="InterPro"/>
</dbReference>
<dbReference type="Pfam" id="PF01982">
    <property type="entry name" value="CTP-dep_RFKase"/>
    <property type="match status" value="1"/>
</dbReference>
<evidence type="ECO:0000256" key="4">
    <source>
        <dbReference type="ARBA" id="ARBA00017394"/>
    </source>
</evidence>
<dbReference type="EMBL" id="AP012489">
    <property type="protein sequence ID" value="BAN90791.1"/>
    <property type="molecule type" value="Genomic_DNA"/>
</dbReference>
<evidence type="ECO:0000256" key="10">
    <source>
        <dbReference type="ARBA" id="ARBA00022777"/>
    </source>
</evidence>
<dbReference type="RefSeq" id="WP_022542061.1">
    <property type="nucleotide sequence ID" value="NC_022521.1"/>
</dbReference>
<dbReference type="InterPro" id="IPR023470">
    <property type="entry name" value="Riboflavin_kinase_archaeal"/>
</dbReference>
<dbReference type="EC" id="2.7.1.161" evidence="3 16"/>
<evidence type="ECO:0000256" key="16">
    <source>
        <dbReference type="HAMAP-Rule" id="MF_01285"/>
    </source>
</evidence>
<dbReference type="InterPro" id="IPR023465">
    <property type="entry name" value="Riboflavin_kinase_dom_sf"/>
</dbReference>
<evidence type="ECO:0000256" key="15">
    <source>
        <dbReference type="ARBA" id="ARBA00047857"/>
    </source>
</evidence>
<evidence type="ECO:0000313" key="18">
    <source>
        <dbReference type="EMBL" id="BAN90791.1"/>
    </source>
</evidence>
<comment type="catalytic activity">
    <reaction evidence="15 16">
        <text>riboflavin + CTP = CDP + FMN + H(+)</text>
        <dbReference type="Rhea" id="RHEA:25021"/>
        <dbReference type="ChEBI" id="CHEBI:15378"/>
        <dbReference type="ChEBI" id="CHEBI:37563"/>
        <dbReference type="ChEBI" id="CHEBI:57986"/>
        <dbReference type="ChEBI" id="CHEBI:58069"/>
        <dbReference type="ChEBI" id="CHEBI:58210"/>
        <dbReference type="EC" id="2.7.1.161"/>
    </reaction>
</comment>
<dbReference type="PANTHER" id="PTHR40706:SF1">
    <property type="entry name" value="RIBOFLAVIN KINASE"/>
    <property type="match status" value="1"/>
</dbReference>
<dbReference type="STRING" id="1198449.ACAM_1322"/>
<dbReference type="OrthoDB" id="30955at2157"/>
<sequence>MDCGVFEGTVFSGLGHGSFYVSIYARNFRRALGYTPYPGTLNLKMGEGAERLSECIEGARGVRIEPPRIPGERLAAVIAFPVEIEGGVRGHIVRPEITVYKGDVVEIVADVYLRDVLKISDGDKVRFRLLDP</sequence>
<proteinExistence type="inferred from homology"/>
<evidence type="ECO:0000259" key="17">
    <source>
        <dbReference type="Pfam" id="PF01982"/>
    </source>
</evidence>
<dbReference type="InterPro" id="IPR039063">
    <property type="entry name" value="RibK_CTP-dep"/>
</dbReference>
<dbReference type="PANTHER" id="PTHR40706">
    <property type="entry name" value="RIBOFLAVIN KINASE"/>
    <property type="match status" value="1"/>
</dbReference>
<keyword evidence="9 16" id="KW-0547">Nucleotide-binding</keyword>
<evidence type="ECO:0000256" key="2">
    <source>
        <dbReference type="ARBA" id="ARBA00006428"/>
    </source>
</evidence>
<dbReference type="GO" id="GO:0000166">
    <property type="term" value="F:nucleotide binding"/>
    <property type="evidence" value="ECO:0007669"/>
    <property type="project" value="UniProtKB-UniRule"/>
</dbReference>
<evidence type="ECO:0000256" key="14">
    <source>
        <dbReference type="ARBA" id="ARBA00033116"/>
    </source>
</evidence>
<keyword evidence="6 16" id="KW-0288">FMN</keyword>
<evidence type="ECO:0000256" key="1">
    <source>
        <dbReference type="ARBA" id="ARBA00005219"/>
    </source>
</evidence>
<evidence type="ECO:0000256" key="8">
    <source>
        <dbReference type="ARBA" id="ARBA00022723"/>
    </source>
</evidence>
<keyword evidence="10 16" id="KW-0418">Kinase</keyword>
<comment type="similarity">
    <text evidence="2 16">Belongs to the archaeal riboflavin kinase family.</text>
</comment>
<feature type="domain" description="Riboflavin kinase" evidence="17">
    <location>
        <begin position="10"/>
        <end position="127"/>
    </location>
</feature>
<comment type="caution">
    <text evidence="16">Lacks conserved residue(s) required for the propagation of feature annotation.</text>
</comment>
<comment type="pathway">
    <text evidence="1 16">Cofactor biosynthesis; FMN biosynthesis; FMN from riboflavin (CTP route): step 1/1.</text>
</comment>
<evidence type="ECO:0000256" key="11">
    <source>
        <dbReference type="ARBA" id="ARBA00022842"/>
    </source>
</evidence>
<dbReference type="Proteomes" id="UP000016887">
    <property type="component" value="Chromosome"/>
</dbReference>
<keyword evidence="11 16" id="KW-0460">Magnesium</keyword>
<evidence type="ECO:0000256" key="5">
    <source>
        <dbReference type="ARBA" id="ARBA00022630"/>
    </source>
</evidence>
<dbReference type="Gene3D" id="2.40.30.30">
    <property type="entry name" value="Riboflavin kinase-like"/>
    <property type="match status" value="1"/>
</dbReference>
<feature type="binding site" evidence="16">
    <location>
        <position position="42"/>
    </location>
    <ligand>
        <name>Mg(2+)</name>
        <dbReference type="ChEBI" id="CHEBI:18420"/>
    </ligand>
</feature>
<evidence type="ECO:0000256" key="13">
    <source>
        <dbReference type="ARBA" id="ARBA00030544"/>
    </source>
</evidence>
<evidence type="ECO:0000256" key="6">
    <source>
        <dbReference type="ARBA" id="ARBA00022643"/>
    </source>
</evidence>
<dbReference type="AlphaFoldDB" id="U3TEC3"/>
<name>U3TEC3_9CREN</name>
<feature type="binding site" evidence="16">
    <location>
        <begin position="13"/>
        <end position="18"/>
    </location>
    <ligand>
        <name>CDP</name>
        <dbReference type="ChEBI" id="CHEBI:58069"/>
    </ligand>
</feature>
<dbReference type="SUPFAM" id="SSF82114">
    <property type="entry name" value="Riboflavin kinase-like"/>
    <property type="match status" value="1"/>
</dbReference>
<dbReference type="GO" id="GO:0009398">
    <property type="term" value="P:FMN biosynthetic process"/>
    <property type="evidence" value="ECO:0007669"/>
    <property type="project" value="UniProtKB-UniRule"/>
</dbReference>
<dbReference type="HAMAP" id="MF_01285">
    <property type="entry name" value="Riboflavin_kinase"/>
    <property type="match status" value="1"/>
</dbReference>
<dbReference type="GO" id="GO:0000287">
    <property type="term" value="F:magnesium ion binding"/>
    <property type="evidence" value="ECO:0007669"/>
    <property type="project" value="UniProtKB-UniRule"/>
</dbReference>
<gene>
    <name evidence="16" type="primary">ribK</name>
    <name evidence="18" type="ORF">ACAM_1322</name>
</gene>
<comment type="function">
    <text evidence="16">Catalyzes the CTP-dependent phosphorylation of riboflavin (vitamin B2) to form flavin mononucleotide (FMN).</text>
</comment>
<feature type="binding site" evidence="16">
    <location>
        <begin position="111"/>
        <end position="114"/>
    </location>
    <ligand>
        <name>CDP</name>
        <dbReference type="ChEBI" id="CHEBI:58069"/>
    </ligand>
</feature>
<dbReference type="UniPathway" id="UPA00276">
    <property type="reaction ID" value="UER00929"/>
</dbReference>
<reference evidence="18 19" key="1">
    <citation type="journal article" date="2013" name="Appl. Environ. Microbiol.">
        <title>Variation of the Virus-Related Elements within Syntenic Genomes of the Hyperthermophilic Archaeon Aeropyrum.</title>
        <authorList>
            <person name="Daifuku T."/>
            <person name="Yoshida T."/>
            <person name="Kitamura T."/>
            <person name="Kawaichi S."/>
            <person name="Inoue T."/>
            <person name="Nomura K."/>
            <person name="Yoshida Y."/>
            <person name="Kuno S."/>
            <person name="Sako Y."/>
        </authorList>
    </citation>
    <scope>NUCLEOTIDE SEQUENCE [LARGE SCALE GENOMIC DNA]</scope>
    <source>
        <strain evidence="18 19">SY1</strain>
    </source>
</reference>
<dbReference type="eggNOG" id="arCOG01904">
    <property type="taxonomic scope" value="Archaea"/>
</dbReference>
<dbReference type="GeneID" id="17110579"/>
<comment type="cofactor">
    <cofactor evidence="16">
        <name>Mg(2+)</name>
        <dbReference type="ChEBI" id="CHEBI:18420"/>
    </cofactor>
    <text evidence="16">Binds 1 Mg(2+) ion per subunit.</text>
</comment>
<evidence type="ECO:0000256" key="7">
    <source>
        <dbReference type="ARBA" id="ARBA00022679"/>
    </source>
</evidence>
<dbReference type="KEGG" id="acj:ACAM_1322"/>
<accession>U3TEC3</accession>
<keyword evidence="19" id="KW-1185">Reference proteome</keyword>
<organism evidence="18 19">
    <name type="scientific">Aeropyrum camini SY1 = JCM 12091</name>
    <dbReference type="NCBI Taxonomy" id="1198449"/>
    <lineage>
        <taxon>Archaea</taxon>
        <taxon>Thermoproteota</taxon>
        <taxon>Thermoprotei</taxon>
        <taxon>Desulfurococcales</taxon>
        <taxon>Desulfurococcaceae</taxon>
        <taxon>Aeropyrum</taxon>
    </lineage>
</organism>